<dbReference type="AlphaFoldDB" id="A0A1M6D725"/>
<accession>A0A1M6D725</accession>
<organism evidence="1 2">
    <name type="scientific">Clostridium cavendishii DSM 21758</name>
    <dbReference type="NCBI Taxonomy" id="1121302"/>
    <lineage>
        <taxon>Bacteria</taxon>
        <taxon>Bacillati</taxon>
        <taxon>Bacillota</taxon>
        <taxon>Clostridia</taxon>
        <taxon>Eubacteriales</taxon>
        <taxon>Clostridiaceae</taxon>
        <taxon>Clostridium</taxon>
    </lineage>
</organism>
<evidence type="ECO:0008006" key="3">
    <source>
        <dbReference type="Google" id="ProtNLM"/>
    </source>
</evidence>
<proteinExistence type="predicted"/>
<dbReference type="STRING" id="1121302.SAMN02745163_00650"/>
<dbReference type="EMBL" id="FQZB01000004">
    <property type="protein sequence ID" value="SHI69022.1"/>
    <property type="molecule type" value="Genomic_DNA"/>
</dbReference>
<protein>
    <recommendedName>
        <fullName evidence="3">Carboxymuconolactone decarboxylase family protein</fullName>
    </recommendedName>
</protein>
<dbReference type="SUPFAM" id="SSF69118">
    <property type="entry name" value="AhpD-like"/>
    <property type="match status" value="1"/>
</dbReference>
<dbReference type="Proteomes" id="UP000184310">
    <property type="component" value="Unassembled WGS sequence"/>
</dbReference>
<reference evidence="1 2" key="1">
    <citation type="submission" date="2016-11" db="EMBL/GenBank/DDBJ databases">
        <authorList>
            <person name="Jaros S."/>
            <person name="Januszkiewicz K."/>
            <person name="Wedrychowicz H."/>
        </authorList>
    </citation>
    <scope>NUCLEOTIDE SEQUENCE [LARGE SCALE GENOMIC DNA]</scope>
    <source>
        <strain evidence="1 2">DSM 21758</strain>
    </source>
</reference>
<gene>
    <name evidence="1" type="ORF">SAMN02745163_00650</name>
</gene>
<keyword evidence="2" id="KW-1185">Reference proteome</keyword>
<dbReference type="InterPro" id="IPR029032">
    <property type="entry name" value="AhpD-like"/>
</dbReference>
<sequence length="97" mass="10910">MINYCENLQGKFNCYCKEVVDNKKITDREYSIVLIVDALINNDNNALKNAIILAKNSGVTNEEISYISGILIMKNGERIANISTENKCKESQRVCCS</sequence>
<evidence type="ECO:0000313" key="2">
    <source>
        <dbReference type="Proteomes" id="UP000184310"/>
    </source>
</evidence>
<dbReference type="RefSeq" id="WP_072985236.1">
    <property type="nucleotide sequence ID" value="NZ_FQZB01000004.1"/>
</dbReference>
<evidence type="ECO:0000313" key="1">
    <source>
        <dbReference type="EMBL" id="SHI69022.1"/>
    </source>
</evidence>
<name>A0A1M6D725_9CLOT</name>